<comment type="caution">
    <text evidence="2">The sequence shown here is derived from an EMBL/GenBank/DDBJ whole genome shotgun (WGS) entry which is preliminary data.</text>
</comment>
<feature type="transmembrane region" description="Helical" evidence="1">
    <location>
        <begin position="24"/>
        <end position="54"/>
    </location>
</feature>
<evidence type="ECO:0000313" key="2">
    <source>
        <dbReference type="EMBL" id="MBO8462840.1"/>
    </source>
</evidence>
<dbReference type="Proteomes" id="UP000823618">
    <property type="component" value="Unassembled WGS sequence"/>
</dbReference>
<gene>
    <name evidence="2" type="ORF">IAC13_02785</name>
</gene>
<sequence>MSDIFCEAIVKKKTTANDLLKKGIAIFISVLLILLSMVFIPFFSFIIVVGIIVIDYFFFKQLNIEFEYALTMSELDIAKIMSKEKRKHLMTLDLKQADIIGPVGHQKVKDCLSENIKVIDCSSREENRNVYAVITKQDGKAIQLLFEPSETMIQGIRKQLPSKTILN</sequence>
<evidence type="ECO:0000256" key="1">
    <source>
        <dbReference type="SAM" id="Phobius"/>
    </source>
</evidence>
<keyword evidence="1" id="KW-1133">Transmembrane helix</keyword>
<name>A0A9D9HZ32_9FIRM</name>
<keyword evidence="1" id="KW-0472">Membrane</keyword>
<organism evidence="2 3">
    <name type="scientific">Candidatus Scybalomonas excrementavium</name>
    <dbReference type="NCBI Taxonomy" id="2840943"/>
    <lineage>
        <taxon>Bacteria</taxon>
        <taxon>Bacillati</taxon>
        <taxon>Bacillota</taxon>
        <taxon>Clostridia</taxon>
        <taxon>Lachnospirales</taxon>
        <taxon>Lachnospiraceae</taxon>
        <taxon>Lachnospiraceae incertae sedis</taxon>
        <taxon>Candidatus Scybalomonas</taxon>
    </lineage>
</organism>
<proteinExistence type="predicted"/>
<dbReference type="AlphaFoldDB" id="A0A9D9HZ32"/>
<dbReference type="EMBL" id="JADIML010000081">
    <property type="protein sequence ID" value="MBO8462840.1"/>
    <property type="molecule type" value="Genomic_DNA"/>
</dbReference>
<reference evidence="2" key="1">
    <citation type="submission" date="2020-10" db="EMBL/GenBank/DDBJ databases">
        <authorList>
            <person name="Gilroy R."/>
        </authorList>
    </citation>
    <scope>NUCLEOTIDE SEQUENCE</scope>
    <source>
        <strain evidence="2">E3-2379</strain>
    </source>
</reference>
<keyword evidence="1" id="KW-0812">Transmembrane</keyword>
<accession>A0A9D9HZ32</accession>
<protein>
    <submittedName>
        <fullName evidence="2">Uncharacterized protein</fullName>
    </submittedName>
</protein>
<evidence type="ECO:0000313" key="3">
    <source>
        <dbReference type="Proteomes" id="UP000823618"/>
    </source>
</evidence>
<reference evidence="2" key="2">
    <citation type="journal article" date="2021" name="PeerJ">
        <title>Extensive microbial diversity within the chicken gut microbiome revealed by metagenomics and culture.</title>
        <authorList>
            <person name="Gilroy R."/>
            <person name="Ravi A."/>
            <person name="Getino M."/>
            <person name="Pursley I."/>
            <person name="Horton D.L."/>
            <person name="Alikhan N.F."/>
            <person name="Baker D."/>
            <person name="Gharbi K."/>
            <person name="Hall N."/>
            <person name="Watson M."/>
            <person name="Adriaenssens E.M."/>
            <person name="Foster-Nyarko E."/>
            <person name="Jarju S."/>
            <person name="Secka A."/>
            <person name="Antonio M."/>
            <person name="Oren A."/>
            <person name="Chaudhuri R.R."/>
            <person name="La Ragione R."/>
            <person name="Hildebrand F."/>
            <person name="Pallen M.J."/>
        </authorList>
    </citation>
    <scope>NUCLEOTIDE SEQUENCE</scope>
    <source>
        <strain evidence="2">E3-2379</strain>
    </source>
</reference>